<name>A0ABW1TBX5_9LACO</name>
<protein>
    <submittedName>
        <fullName evidence="1">Uncharacterized protein</fullName>
    </submittedName>
</protein>
<keyword evidence="2" id="KW-1185">Reference proteome</keyword>
<evidence type="ECO:0000313" key="2">
    <source>
        <dbReference type="Proteomes" id="UP001596283"/>
    </source>
</evidence>
<dbReference type="Proteomes" id="UP001596283">
    <property type="component" value="Unassembled WGS sequence"/>
</dbReference>
<accession>A0ABW1TBX5</accession>
<dbReference type="RefSeq" id="WP_164510521.1">
    <property type="nucleotide sequence ID" value="NZ_RHNX01000012.1"/>
</dbReference>
<gene>
    <name evidence="1" type="ORF">ACFP1C_00420</name>
</gene>
<comment type="caution">
    <text evidence="1">The sequence shown here is derived from an EMBL/GenBank/DDBJ whole genome shotgun (WGS) entry which is preliminary data.</text>
</comment>
<dbReference type="EMBL" id="JBHSSI010000004">
    <property type="protein sequence ID" value="MFC6259401.1"/>
    <property type="molecule type" value="Genomic_DNA"/>
</dbReference>
<reference evidence="2" key="1">
    <citation type="journal article" date="2019" name="Int. J. Syst. Evol. Microbiol.">
        <title>The Global Catalogue of Microorganisms (GCM) 10K type strain sequencing project: providing services to taxonomists for standard genome sequencing and annotation.</title>
        <authorList>
            <consortium name="The Broad Institute Genomics Platform"/>
            <consortium name="The Broad Institute Genome Sequencing Center for Infectious Disease"/>
            <person name="Wu L."/>
            <person name="Ma J."/>
        </authorList>
    </citation>
    <scope>NUCLEOTIDE SEQUENCE [LARGE SCALE GENOMIC DNA]</scope>
    <source>
        <strain evidence="2">CCM 8908</strain>
    </source>
</reference>
<organism evidence="1 2">
    <name type="scientific">Levilactobacillus fujinensis</name>
    <dbReference type="NCBI Taxonomy" id="2486024"/>
    <lineage>
        <taxon>Bacteria</taxon>
        <taxon>Bacillati</taxon>
        <taxon>Bacillota</taxon>
        <taxon>Bacilli</taxon>
        <taxon>Lactobacillales</taxon>
        <taxon>Lactobacillaceae</taxon>
        <taxon>Levilactobacillus</taxon>
    </lineage>
</organism>
<proteinExistence type="predicted"/>
<evidence type="ECO:0000313" key="1">
    <source>
        <dbReference type="EMBL" id="MFC6259401.1"/>
    </source>
</evidence>
<sequence>MASRIAGSWLVIITTSLAVIFSLTQAPVDIAFKFLVSAIKRYHTKAS</sequence>